<dbReference type="EMBL" id="BRXZ01002999">
    <property type="protein sequence ID" value="GMH74566.1"/>
    <property type="molecule type" value="Genomic_DNA"/>
</dbReference>
<evidence type="ECO:0000313" key="3">
    <source>
        <dbReference type="Proteomes" id="UP001165082"/>
    </source>
</evidence>
<keyword evidence="1" id="KW-1133">Transmembrane helix</keyword>
<feature type="non-terminal residue" evidence="2">
    <location>
        <position position="1"/>
    </location>
</feature>
<organism evidence="2 3">
    <name type="scientific">Triparma retinervis</name>
    <dbReference type="NCBI Taxonomy" id="2557542"/>
    <lineage>
        <taxon>Eukaryota</taxon>
        <taxon>Sar</taxon>
        <taxon>Stramenopiles</taxon>
        <taxon>Ochrophyta</taxon>
        <taxon>Bolidophyceae</taxon>
        <taxon>Parmales</taxon>
        <taxon>Triparmaceae</taxon>
        <taxon>Triparma</taxon>
    </lineage>
</organism>
<protein>
    <submittedName>
        <fullName evidence="2">Uncharacterized protein</fullName>
    </submittedName>
</protein>
<evidence type="ECO:0000256" key="1">
    <source>
        <dbReference type="SAM" id="Phobius"/>
    </source>
</evidence>
<dbReference type="AlphaFoldDB" id="A0A9W7AQ07"/>
<keyword evidence="3" id="KW-1185">Reference proteome</keyword>
<feature type="transmembrane region" description="Helical" evidence="1">
    <location>
        <begin position="132"/>
        <end position="151"/>
    </location>
</feature>
<name>A0A9W7AQ07_9STRA</name>
<gene>
    <name evidence="2" type="ORF">TrRE_jg10837</name>
</gene>
<accession>A0A9W7AQ07</accession>
<keyword evidence="1" id="KW-0812">Transmembrane</keyword>
<comment type="caution">
    <text evidence="2">The sequence shown here is derived from an EMBL/GenBank/DDBJ whole genome shotgun (WGS) entry which is preliminary data.</text>
</comment>
<sequence length="281" mass="30080">MRLHSLKGCDVGGSKPSKGGDFGLACGHPSPSSDHTLRDMDTNIIHEVVANFNPQRTAPTALWTHRAELACELMIRMFQLAILLAMPLRMCWWFVDIKPRGSRLRTTSASRPGGKLSNTTSKKQRMAWRAPAPLLVLVFSLTLLSRVGLVASTVVDFRVTSKGWYDRDATYAQFYVDDDLVVSGHSGFNLVTLTTGAPAGFAVTEIATGLNMYTDPSGSSQTLYDVINVVPTNTIVCASVADTPKGITSTGFAGLHMIGATTPTQGSALDTYGTVGGSTYS</sequence>
<feature type="transmembrane region" description="Helical" evidence="1">
    <location>
        <begin position="73"/>
        <end position="95"/>
    </location>
</feature>
<reference evidence="2" key="1">
    <citation type="submission" date="2022-07" db="EMBL/GenBank/DDBJ databases">
        <title>Genome analysis of Parmales, a sister group of diatoms, reveals the evolutionary specialization of diatoms from phago-mixotrophs to photoautotrophs.</title>
        <authorList>
            <person name="Ban H."/>
            <person name="Sato S."/>
            <person name="Yoshikawa S."/>
            <person name="Kazumasa Y."/>
            <person name="Nakamura Y."/>
            <person name="Ichinomiya M."/>
            <person name="Saitoh K."/>
            <person name="Sato N."/>
            <person name="Blanc-Mathieu R."/>
            <person name="Endo H."/>
            <person name="Kuwata A."/>
            <person name="Ogata H."/>
        </authorList>
    </citation>
    <scope>NUCLEOTIDE SEQUENCE</scope>
</reference>
<evidence type="ECO:0000313" key="2">
    <source>
        <dbReference type="EMBL" id="GMH74566.1"/>
    </source>
</evidence>
<dbReference type="Proteomes" id="UP001165082">
    <property type="component" value="Unassembled WGS sequence"/>
</dbReference>
<dbReference type="OrthoDB" id="439917at2759"/>
<keyword evidence="1" id="KW-0472">Membrane</keyword>
<proteinExistence type="predicted"/>